<feature type="coiled-coil region" evidence="4">
    <location>
        <begin position="126"/>
        <end position="153"/>
    </location>
</feature>
<keyword evidence="3" id="KW-0966">Cell projection</keyword>
<dbReference type="PANTHER" id="PTHR20931">
    <property type="entry name" value="TETRATRICOPEPTIDE REPEAT PROTEIN 30"/>
    <property type="match status" value="1"/>
</dbReference>
<keyword evidence="6" id="KW-1185">Reference proteome</keyword>
<dbReference type="PANTHER" id="PTHR20931:SF0">
    <property type="entry name" value="TETRATRICOPEPTIDE REPEAT PROTEIN 30"/>
    <property type="match status" value="1"/>
</dbReference>
<dbReference type="FunFam" id="1.25.40.10:FF:000186">
    <property type="entry name" value="Tetratricopeptide repeat domain 30A"/>
    <property type="match status" value="1"/>
</dbReference>
<dbReference type="Proteomes" id="UP001608902">
    <property type="component" value="Unassembled WGS sequence"/>
</dbReference>
<comment type="similarity">
    <text evidence="3">Belongs to the TTC30/dfy-1/fleer family.</text>
</comment>
<comment type="subcellular location">
    <subcellularLocation>
        <location evidence="3">Cell projection</location>
        <location evidence="3">Cilium</location>
    </subcellularLocation>
</comment>
<sequence>MASDIVAELHRLTKQVQELRLSNDEHAIRAAVDAFDGCMERYMPVLMSQAKIYWDMADYTRVEKLFRKSVEFCSENDDWKLNVAHTLFMQENKFKEAAGFYEPLVKKNFDNILEVSAIVLANLCVCYIMTNQNEEAEELMKKVENEEDAHLAESDKDERCFHLCIINLVIGTLYCSKGNYEFGIFRVIKAMEPYDKKLGTDTWYYCKRCMLSMIECMTKHIVSIRDSVLHECLIFLEQCEVFGKHTPTTANGPLDEGQLEGSVSTVTYEARLLRALLLRIMNC</sequence>
<protein>
    <recommendedName>
        <fullName evidence="3">Tetratricopeptide repeat protein 30</fullName>
    </recommendedName>
</protein>
<dbReference type="EMBL" id="JBGFUD010003486">
    <property type="protein sequence ID" value="MFH4978754.1"/>
    <property type="molecule type" value="Genomic_DNA"/>
</dbReference>
<evidence type="ECO:0000313" key="6">
    <source>
        <dbReference type="Proteomes" id="UP001608902"/>
    </source>
</evidence>
<dbReference type="AlphaFoldDB" id="A0ABD6EN57"/>
<evidence type="ECO:0000256" key="1">
    <source>
        <dbReference type="ARBA" id="ARBA00022737"/>
    </source>
</evidence>
<accession>A0ABD6EN57</accession>
<keyword evidence="3" id="KW-0969">Cilium</keyword>
<dbReference type="GO" id="GO:0005879">
    <property type="term" value="C:axonemal microtubule"/>
    <property type="evidence" value="ECO:0007669"/>
    <property type="project" value="UniProtKB-UniRule"/>
</dbReference>
<keyword evidence="3" id="KW-0970">Cilium biogenesis/degradation</keyword>
<keyword evidence="4" id="KW-0175">Coiled coil</keyword>
<proteinExistence type="inferred from homology"/>
<keyword evidence="1" id="KW-0677">Repeat</keyword>
<organism evidence="5 6">
    <name type="scientific">Gnathostoma spinigerum</name>
    <dbReference type="NCBI Taxonomy" id="75299"/>
    <lineage>
        <taxon>Eukaryota</taxon>
        <taxon>Metazoa</taxon>
        <taxon>Ecdysozoa</taxon>
        <taxon>Nematoda</taxon>
        <taxon>Chromadorea</taxon>
        <taxon>Rhabditida</taxon>
        <taxon>Spirurina</taxon>
        <taxon>Gnathostomatomorpha</taxon>
        <taxon>Gnathostomatoidea</taxon>
        <taxon>Gnathostomatidae</taxon>
        <taxon>Gnathostoma</taxon>
    </lineage>
</organism>
<comment type="caution">
    <text evidence="5">The sequence shown here is derived from an EMBL/GenBank/DDBJ whole genome shotgun (WGS) entry which is preliminary data.</text>
</comment>
<evidence type="ECO:0000256" key="4">
    <source>
        <dbReference type="SAM" id="Coils"/>
    </source>
</evidence>
<comment type="function">
    <text evidence="3">Required for polyglutamylation of axonemal tubulin. Plays a role in anterograde intraflagellar transport (IFT), the process by which cilia precursors are transported from the base of the cilium to the site of their incorporation at the tip.</text>
</comment>
<dbReference type="InterPro" id="IPR011990">
    <property type="entry name" value="TPR-like_helical_dom_sf"/>
</dbReference>
<evidence type="ECO:0000313" key="5">
    <source>
        <dbReference type="EMBL" id="MFH4978754.1"/>
    </source>
</evidence>
<dbReference type="GO" id="GO:0042073">
    <property type="term" value="P:intraciliary transport"/>
    <property type="evidence" value="ECO:0007669"/>
    <property type="project" value="UniProtKB-UniRule"/>
</dbReference>
<gene>
    <name evidence="5" type="ORF">AB6A40_005463</name>
</gene>
<dbReference type="InterPro" id="IPR039941">
    <property type="entry name" value="TT30"/>
</dbReference>
<dbReference type="SUPFAM" id="SSF48452">
    <property type="entry name" value="TPR-like"/>
    <property type="match status" value="1"/>
</dbReference>
<evidence type="ECO:0000256" key="2">
    <source>
        <dbReference type="ARBA" id="ARBA00022803"/>
    </source>
</evidence>
<dbReference type="Gene3D" id="1.25.40.10">
    <property type="entry name" value="Tetratricopeptide repeat domain"/>
    <property type="match status" value="1"/>
</dbReference>
<evidence type="ECO:0000256" key="3">
    <source>
        <dbReference type="RuleBase" id="RU367070"/>
    </source>
</evidence>
<name>A0ABD6EN57_9BILA</name>
<keyword evidence="2 3" id="KW-0802">TPR repeat</keyword>
<reference evidence="5 6" key="1">
    <citation type="submission" date="2024-08" db="EMBL/GenBank/DDBJ databases">
        <title>Gnathostoma spinigerum genome.</title>
        <authorList>
            <person name="Gonzalez-Bertolin B."/>
            <person name="Monzon S."/>
            <person name="Zaballos A."/>
            <person name="Jimenez P."/>
            <person name="Dekumyoy P."/>
            <person name="Varona S."/>
            <person name="Cuesta I."/>
            <person name="Sumanam S."/>
            <person name="Adisakwattana P."/>
            <person name="Gasser R.B."/>
            <person name="Hernandez-Gonzalez A."/>
            <person name="Young N.D."/>
            <person name="Perteguer M.J."/>
        </authorList>
    </citation>
    <scope>NUCLEOTIDE SEQUENCE [LARGE SCALE GENOMIC DNA]</scope>
    <source>
        <strain evidence="5">AL3</strain>
        <tissue evidence="5">Liver</tissue>
    </source>
</reference>